<reference evidence="2" key="1">
    <citation type="submission" date="2016-03" db="EMBL/GenBank/DDBJ databases">
        <authorList>
            <person name="Guldener U."/>
        </authorList>
    </citation>
    <scope>NUCLEOTIDE SEQUENCE [LARGE SCALE GENOMIC DNA]</scope>
    <source>
        <strain evidence="2">04CH-RAC-A.6.1</strain>
    </source>
</reference>
<evidence type="ECO:0000313" key="1">
    <source>
        <dbReference type="EMBL" id="CZT10216.1"/>
    </source>
</evidence>
<dbReference type="OrthoDB" id="3507613at2759"/>
<accession>A0A1E1LI98</accession>
<name>A0A1E1LI98_9HELO</name>
<gene>
    <name evidence="1" type="ORF">RAG0_14752</name>
</gene>
<keyword evidence="2" id="KW-1185">Reference proteome</keyword>
<dbReference type="AlphaFoldDB" id="A0A1E1LI98"/>
<proteinExistence type="predicted"/>
<dbReference type="Proteomes" id="UP000178912">
    <property type="component" value="Unassembled WGS sequence"/>
</dbReference>
<organism evidence="1 2">
    <name type="scientific">Rhynchosporium agropyri</name>
    <dbReference type="NCBI Taxonomy" id="914238"/>
    <lineage>
        <taxon>Eukaryota</taxon>
        <taxon>Fungi</taxon>
        <taxon>Dikarya</taxon>
        <taxon>Ascomycota</taxon>
        <taxon>Pezizomycotina</taxon>
        <taxon>Leotiomycetes</taxon>
        <taxon>Helotiales</taxon>
        <taxon>Ploettnerulaceae</taxon>
        <taxon>Rhynchosporium</taxon>
    </lineage>
</organism>
<protein>
    <submittedName>
        <fullName evidence="1">Uncharacterized protein</fullName>
    </submittedName>
</protein>
<sequence length="237" mass="26567">MTSQPSKAKALLLPADGSGVRLVSYNIKERDDNDMVDNGLAEFYDPIPDLKSWLDGGYQQRAMASFHVDMKENSNTDPIARAYFPSQDLAAFGQYRPIQSILHLIFDPTPQRDLQADIGYNASAEPVVLERKCRDQALLGPVEAVLRKVYDCKGLEGVHEEAFSLQEEKSKFQARFPALMQAINSGSLEKLRTNQPLNDIDLLVIHQIPKMVARFSDGSEETIWEPALEDLTGNRTQ</sequence>
<evidence type="ECO:0000313" key="2">
    <source>
        <dbReference type="Proteomes" id="UP000178912"/>
    </source>
</evidence>
<dbReference type="EMBL" id="FJUX01000125">
    <property type="protein sequence ID" value="CZT10216.1"/>
    <property type="molecule type" value="Genomic_DNA"/>
</dbReference>